<sequence length="314" mass="35670">MIKILFVSSGNNKFGISPIVYNQGESIKKYDIHIDYFTIVGKGIFGYLKNVFLIRNKINNKYDIIHAHYSLSALATTLASPNIPFVVSLMGTDSRMNIFWRMLIKICYLAFWDHTIVKSKSMKESLHLNKASVIPNGVNLEKFELRDKLEMRKKLGLLENNKYILFFSNPERPEKNFSLAKNAVNNLKDDSIILLPIFDKKHSEAIEYLYASDILLMTSLWEGSPNAIKEAMACNLPIVSTDVGDVKWLIDGVDGCYLTSFDPNDVAEKIKLSLNFSDKVGRTKGRERIIQLGLDSDTIAKKIIEVYNSVIKND</sequence>
<protein>
    <submittedName>
        <fullName evidence="3">Glycosyl transferase group 1</fullName>
    </submittedName>
    <submittedName>
        <fullName evidence="2">Glycosyltransferase involved in cell wall bisynthesis</fullName>
    </submittedName>
</protein>
<reference evidence="2 5" key="2">
    <citation type="submission" date="2016-11" db="EMBL/GenBank/DDBJ databases">
        <title>Genomic analysis of Caldithrix abyssi and proposal of a novel bacterial phylum Caldithrichaeota.</title>
        <authorList>
            <person name="Kublanov I."/>
            <person name="Sigalova O."/>
            <person name="Gavrilov S."/>
            <person name="Lebedinsky A."/>
            <person name="Ivanova N."/>
            <person name="Daum C."/>
            <person name="Reddy T."/>
            <person name="Klenk H.P."/>
            <person name="Goker M."/>
            <person name="Reva O."/>
            <person name="Miroshnichenko M."/>
            <person name="Kyprides N."/>
            <person name="Woyke T."/>
            <person name="Gelfand M."/>
        </authorList>
    </citation>
    <scope>NUCLEOTIDE SEQUENCE [LARGE SCALE GENOMIC DNA]</scope>
    <source>
        <strain evidence="2 5">LF13</strain>
    </source>
</reference>
<dbReference type="SUPFAM" id="SSF53756">
    <property type="entry name" value="UDP-Glycosyltransferase/glycogen phosphorylase"/>
    <property type="match status" value="1"/>
</dbReference>
<dbReference type="Pfam" id="PF13692">
    <property type="entry name" value="Glyco_trans_1_4"/>
    <property type="match status" value="1"/>
</dbReference>
<dbReference type="Gene3D" id="3.40.50.2000">
    <property type="entry name" value="Glycogen Phosphorylase B"/>
    <property type="match status" value="3"/>
</dbReference>
<keyword evidence="4" id="KW-1185">Reference proteome</keyword>
<dbReference type="EMBL" id="CM001402">
    <property type="protein sequence ID" value="EHO40200.1"/>
    <property type="molecule type" value="Genomic_DNA"/>
</dbReference>
<keyword evidence="3" id="KW-0808">Transferase</keyword>
<dbReference type="PANTHER" id="PTHR45947">
    <property type="entry name" value="SULFOQUINOVOSYL TRANSFERASE SQD2"/>
    <property type="match status" value="1"/>
</dbReference>
<dbReference type="eggNOG" id="COG0438">
    <property type="taxonomic scope" value="Bacteria"/>
</dbReference>
<dbReference type="EMBL" id="CP018099">
    <property type="protein sequence ID" value="APF20139.1"/>
    <property type="molecule type" value="Genomic_DNA"/>
</dbReference>
<dbReference type="PaxDb" id="880073-Calab_0557"/>
<evidence type="ECO:0000313" key="2">
    <source>
        <dbReference type="EMBL" id="APF20139.1"/>
    </source>
</evidence>
<dbReference type="KEGG" id="caby:Cabys_3391"/>
<accession>H1XRP7</accession>
<dbReference type="InterPro" id="IPR028098">
    <property type="entry name" value="Glyco_trans_4-like_N"/>
</dbReference>
<gene>
    <name evidence="2" type="ORF">Cabys_3391</name>
    <name evidence="3" type="ORF">Calab_0557</name>
</gene>
<evidence type="ECO:0000313" key="4">
    <source>
        <dbReference type="Proteomes" id="UP000004671"/>
    </source>
</evidence>
<dbReference type="RefSeq" id="WP_006927127.1">
    <property type="nucleotide sequence ID" value="NZ_CM001402.1"/>
</dbReference>
<dbReference type="Proteomes" id="UP000183868">
    <property type="component" value="Chromosome"/>
</dbReference>
<dbReference type="STRING" id="880073.Cabys_3391"/>
<dbReference type="AlphaFoldDB" id="H1XRP7"/>
<evidence type="ECO:0000313" key="5">
    <source>
        <dbReference type="Proteomes" id="UP000183868"/>
    </source>
</evidence>
<dbReference type="HOGENOM" id="CLU_066829_0_0_0"/>
<evidence type="ECO:0000259" key="1">
    <source>
        <dbReference type="Pfam" id="PF13439"/>
    </source>
</evidence>
<dbReference type="CDD" id="cd03801">
    <property type="entry name" value="GT4_PimA-like"/>
    <property type="match status" value="1"/>
</dbReference>
<dbReference type="InterPro" id="IPR050194">
    <property type="entry name" value="Glycosyltransferase_grp1"/>
</dbReference>
<name>H1XRP7_CALAY</name>
<evidence type="ECO:0000313" key="3">
    <source>
        <dbReference type="EMBL" id="EHO40200.1"/>
    </source>
</evidence>
<proteinExistence type="predicted"/>
<dbReference type="Proteomes" id="UP000004671">
    <property type="component" value="Chromosome"/>
</dbReference>
<dbReference type="InParanoid" id="H1XRP7"/>
<organism evidence="3 4">
    <name type="scientific">Caldithrix abyssi DSM 13497</name>
    <dbReference type="NCBI Taxonomy" id="880073"/>
    <lineage>
        <taxon>Bacteria</taxon>
        <taxon>Pseudomonadati</taxon>
        <taxon>Calditrichota</taxon>
        <taxon>Calditrichia</taxon>
        <taxon>Calditrichales</taxon>
        <taxon>Calditrichaceae</taxon>
        <taxon>Caldithrix</taxon>
    </lineage>
</organism>
<dbReference type="GO" id="GO:0016757">
    <property type="term" value="F:glycosyltransferase activity"/>
    <property type="evidence" value="ECO:0007669"/>
    <property type="project" value="TreeGrafter"/>
</dbReference>
<dbReference type="Pfam" id="PF13439">
    <property type="entry name" value="Glyco_transf_4"/>
    <property type="match status" value="1"/>
</dbReference>
<feature type="domain" description="Glycosyltransferase subfamily 4-like N-terminal" evidence="1">
    <location>
        <begin position="41"/>
        <end position="142"/>
    </location>
</feature>
<reference evidence="3 4" key="1">
    <citation type="submission" date="2011-09" db="EMBL/GenBank/DDBJ databases">
        <title>The permanent draft genome of Caldithrix abyssi DSM 13497.</title>
        <authorList>
            <consortium name="US DOE Joint Genome Institute (JGI-PGF)"/>
            <person name="Lucas S."/>
            <person name="Han J."/>
            <person name="Lapidus A."/>
            <person name="Bruce D."/>
            <person name="Goodwin L."/>
            <person name="Pitluck S."/>
            <person name="Peters L."/>
            <person name="Kyrpides N."/>
            <person name="Mavromatis K."/>
            <person name="Ivanova N."/>
            <person name="Mikhailova N."/>
            <person name="Chertkov O."/>
            <person name="Detter J.C."/>
            <person name="Tapia R."/>
            <person name="Han C."/>
            <person name="Land M."/>
            <person name="Hauser L."/>
            <person name="Markowitz V."/>
            <person name="Cheng J.-F."/>
            <person name="Hugenholtz P."/>
            <person name="Woyke T."/>
            <person name="Wu D."/>
            <person name="Spring S."/>
            <person name="Brambilla E."/>
            <person name="Klenk H.-P."/>
            <person name="Eisen J.A."/>
        </authorList>
    </citation>
    <scope>NUCLEOTIDE SEQUENCE [LARGE SCALE GENOMIC DNA]</scope>
    <source>
        <strain evidence="3 4">DSM 13497</strain>
    </source>
</reference>
<dbReference type="PANTHER" id="PTHR45947:SF3">
    <property type="entry name" value="SULFOQUINOVOSYL TRANSFERASE SQD2"/>
    <property type="match status" value="1"/>
</dbReference>